<dbReference type="AlphaFoldDB" id="A0A9D1G9X4"/>
<reference evidence="1" key="2">
    <citation type="journal article" date="2021" name="PeerJ">
        <title>Extensive microbial diversity within the chicken gut microbiome revealed by metagenomics and culture.</title>
        <authorList>
            <person name="Gilroy R."/>
            <person name="Ravi A."/>
            <person name="Getino M."/>
            <person name="Pursley I."/>
            <person name="Horton D.L."/>
            <person name="Alikhan N.F."/>
            <person name="Baker D."/>
            <person name="Gharbi K."/>
            <person name="Hall N."/>
            <person name="Watson M."/>
            <person name="Adriaenssens E.M."/>
            <person name="Foster-Nyarko E."/>
            <person name="Jarju S."/>
            <person name="Secka A."/>
            <person name="Antonio M."/>
            <person name="Oren A."/>
            <person name="Chaudhuri R.R."/>
            <person name="La Ragione R."/>
            <person name="Hildebrand F."/>
            <person name="Pallen M.J."/>
        </authorList>
    </citation>
    <scope>NUCLEOTIDE SEQUENCE</scope>
    <source>
        <strain evidence="1">CHK195-26880</strain>
    </source>
</reference>
<accession>A0A9D1G9X4</accession>
<evidence type="ECO:0000313" key="1">
    <source>
        <dbReference type="EMBL" id="HIT36871.1"/>
    </source>
</evidence>
<reference evidence="1" key="1">
    <citation type="submission" date="2020-10" db="EMBL/GenBank/DDBJ databases">
        <authorList>
            <person name="Gilroy R."/>
        </authorList>
    </citation>
    <scope>NUCLEOTIDE SEQUENCE</scope>
    <source>
        <strain evidence="1">CHK195-26880</strain>
    </source>
</reference>
<name>A0A9D1G9X4_9FIRM</name>
<gene>
    <name evidence="1" type="ORF">IAB59_00100</name>
</gene>
<dbReference type="EMBL" id="DVKQ01000002">
    <property type="protein sequence ID" value="HIT36871.1"/>
    <property type="molecule type" value="Genomic_DNA"/>
</dbReference>
<evidence type="ECO:0000313" key="2">
    <source>
        <dbReference type="Proteomes" id="UP000886833"/>
    </source>
</evidence>
<comment type="caution">
    <text evidence="1">The sequence shown here is derived from an EMBL/GenBank/DDBJ whole genome shotgun (WGS) entry which is preliminary data.</text>
</comment>
<dbReference type="Proteomes" id="UP000886833">
    <property type="component" value="Unassembled WGS sequence"/>
</dbReference>
<dbReference type="Gene3D" id="1.10.1660.10">
    <property type="match status" value="1"/>
</dbReference>
<organism evidence="1 2">
    <name type="scientific">Candidatus Onthousia faecipullorum</name>
    <dbReference type="NCBI Taxonomy" id="2840887"/>
    <lineage>
        <taxon>Bacteria</taxon>
        <taxon>Bacillati</taxon>
        <taxon>Bacillota</taxon>
        <taxon>Bacilli</taxon>
        <taxon>Candidatus Onthousia</taxon>
    </lineage>
</organism>
<proteinExistence type="predicted"/>
<protein>
    <submittedName>
        <fullName evidence="1">Helix-turn-helix domain-containing protein</fullName>
    </submittedName>
</protein>
<sequence length="80" mass="8974">MSKGGENVNITVKEAAKLMGVSPQFVRIQMQRNLLPIGSVKKNPQGKCRYYISPKLFEEYTGIKVTKKENIEATNSENSL</sequence>